<protein>
    <recommendedName>
        <fullName evidence="4 24">Diacylglycerol kinase</fullName>
        <ecNumber evidence="3 24">2.7.1.107</ecNumber>
    </recommendedName>
</protein>
<keyword evidence="6" id="KW-0444">Lipid biosynthesis</keyword>
<proteinExistence type="inferred from homology"/>
<evidence type="ECO:0000256" key="22">
    <source>
        <dbReference type="PIRSR" id="PIRSR600829-3"/>
    </source>
</evidence>
<feature type="binding site" evidence="22">
    <location>
        <position position="40"/>
    </location>
    <ligand>
        <name>ATP</name>
        <dbReference type="ChEBI" id="CHEBI:30616"/>
    </ligand>
</feature>
<dbReference type="GO" id="GO:0004143">
    <property type="term" value="F:ATP-dependent diacylglycerol kinase activity"/>
    <property type="evidence" value="ECO:0007669"/>
    <property type="project" value="UniProtKB-EC"/>
</dbReference>
<feature type="transmembrane region" description="Helical" evidence="24">
    <location>
        <begin position="107"/>
        <end position="129"/>
    </location>
</feature>
<feature type="binding site" evidence="23">
    <location>
        <position position="40"/>
    </location>
    <ligand>
        <name>a divalent metal cation</name>
        <dbReference type="ChEBI" id="CHEBI:60240"/>
    </ligand>
</feature>
<feature type="transmembrane region" description="Helical" evidence="24">
    <location>
        <begin position="68"/>
        <end position="87"/>
    </location>
</feature>
<dbReference type="InterPro" id="IPR033718">
    <property type="entry name" value="DAGK_prok"/>
</dbReference>
<keyword evidence="17 24" id="KW-0472">Membrane</keyword>
<keyword evidence="5" id="KW-1003">Cell membrane</keyword>
<dbReference type="Proteomes" id="UP000262004">
    <property type="component" value="Chromosome"/>
</dbReference>
<dbReference type="OrthoDB" id="9796011at2"/>
<feature type="binding site" evidence="23">
    <location>
        <position position="88"/>
    </location>
    <ligand>
        <name>a divalent metal cation</name>
        <dbReference type="ChEBI" id="CHEBI:60240"/>
    </ligand>
</feature>
<keyword evidence="26" id="KW-1185">Reference proteome</keyword>
<dbReference type="Pfam" id="PF01219">
    <property type="entry name" value="DAGK_prokar"/>
    <property type="match status" value="1"/>
</dbReference>
<keyword evidence="14 23" id="KW-0460">Magnesium</keyword>
<feature type="binding site" evidence="21">
    <location>
        <position position="110"/>
    </location>
    <ligand>
        <name>substrate</name>
    </ligand>
</feature>
<evidence type="ECO:0000313" key="25">
    <source>
        <dbReference type="EMBL" id="BBD78139.1"/>
    </source>
</evidence>
<evidence type="ECO:0000256" key="24">
    <source>
        <dbReference type="RuleBase" id="RU363065"/>
    </source>
</evidence>
<feature type="binding site" evidence="21">
    <location>
        <position position="81"/>
    </location>
    <ligand>
        <name>substrate</name>
    </ligand>
</feature>
<evidence type="ECO:0000256" key="1">
    <source>
        <dbReference type="ARBA" id="ARBA00004429"/>
    </source>
</evidence>
<keyword evidence="7 24" id="KW-0997">Cell inner membrane</keyword>
<dbReference type="AlphaFoldDB" id="A0A2Z6E0M6"/>
<dbReference type="PANTHER" id="PTHR34299:SF1">
    <property type="entry name" value="DIACYLGLYCEROL KINASE"/>
    <property type="match status" value="1"/>
</dbReference>
<feature type="binding site" evidence="21">
    <location>
        <position position="21"/>
    </location>
    <ligand>
        <name>substrate</name>
    </ligand>
</feature>
<sequence>MRPFRPSEPESSFKSRGGFQRLGGALRYSLRGLAAAWRFEAAFRQEVALLLIALPLAMWLGETTAERLLLVLSLVAVLVVELLNSAIEALCDLVHPDPHPLIARAKDLGSAAVFLTLIAAAALWLFLWLERF</sequence>
<keyword evidence="16 24" id="KW-0443">Lipid metabolism</keyword>
<evidence type="ECO:0000256" key="15">
    <source>
        <dbReference type="ARBA" id="ARBA00022989"/>
    </source>
</evidence>
<evidence type="ECO:0000313" key="26">
    <source>
        <dbReference type="Proteomes" id="UP000262004"/>
    </source>
</evidence>
<dbReference type="GO" id="GO:0005524">
    <property type="term" value="F:ATP binding"/>
    <property type="evidence" value="ECO:0007669"/>
    <property type="project" value="UniProtKB-KW"/>
</dbReference>
<dbReference type="GO" id="GO:0006654">
    <property type="term" value="P:phosphatidic acid biosynthetic process"/>
    <property type="evidence" value="ECO:0007669"/>
    <property type="project" value="InterPro"/>
</dbReference>
<comment type="cofactor">
    <cofactor evidence="23">
        <name>Mg(2+)</name>
        <dbReference type="ChEBI" id="CHEBI:18420"/>
    </cofactor>
    <text evidence="23">Mn(2+), Zn(2+), Cd(2+) and Co(2+) support activity to lesser extents.</text>
</comment>
<keyword evidence="9 24" id="KW-0812">Transmembrane</keyword>
<evidence type="ECO:0000256" key="20">
    <source>
        <dbReference type="PIRSR" id="PIRSR600829-1"/>
    </source>
</evidence>
<dbReference type="RefSeq" id="WP_119335795.1">
    <property type="nucleotide sequence ID" value="NZ_AP018558.1"/>
</dbReference>
<keyword evidence="10 23" id="KW-0479">Metal-binding</keyword>
<keyword evidence="13 22" id="KW-0067">ATP-binding</keyword>
<evidence type="ECO:0000256" key="7">
    <source>
        <dbReference type="ARBA" id="ARBA00022519"/>
    </source>
</evidence>
<keyword evidence="19 24" id="KW-1208">Phospholipid metabolism</keyword>
<evidence type="ECO:0000256" key="14">
    <source>
        <dbReference type="ARBA" id="ARBA00022842"/>
    </source>
</evidence>
<evidence type="ECO:0000256" key="10">
    <source>
        <dbReference type="ARBA" id="ARBA00022723"/>
    </source>
</evidence>
<keyword evidence="18" id="KW-0594">Phospholipid biosynthesis</keyword>
<dbReference type="PANTHER" id="PTHR34299">
    <property type="entry name" value="DIACYLGLYCEROL KINASE"/>
    <property type="match status" value="1"/>
</dbReference>
<keyword evidence="11 22" id="KW-0547">Nucleotide-binding</keyword>
<dbReference type="EC" id="2.7.1.107" evidence="3 24"/>
<evidence type="ECO:0000256" key="3">
    <source>
        <dbReference type="ARBA" id="ARBA00012133"/>
    </source>
</evidence>
<keyword evidence="15 24" id="KW-1133">Transmembrane helix</keyword>
<evidence type="ECO:0000256" key="11">
    <source>
        <dbReference type="ARBA" id="ARBA00022741"/>
    </source>
</evidence>
<evidence type="ECO:0000256" key="6">
    <source>
        <dbReference type="ARBA" id="ARBA00022516"/>
    </source>
</evidence>
<feature type="transmembrane region" description="Helical" evidence="24">
    <location>
        <begin position="42"/>
        <end position="61"/>
    </location>
</feature>
<evidence type="ECO:0000256" key="2">
    <source>
        <dbReference type="ARBA" id="ARBA00005967"/>
    </source>
</evidence>
<feature type="binding site" evidence="22">
    <location>
        <begin position="106"/>
        <end position="107"/>
    </location>
    <ligand>
        <name>ATP</name>
        <dbReference type="ChEBI" id="CHEBI:30616"/>
    </ligand>
</feature>
<evidence type="ECO:0000256" key="18">
    <source>
        <dbReference type="ARBA" id="ARBA00023209"/>
    </source>
</evidence>
<evidence type="ECO:0000256" key="12">
    <source>
        <dbReference type="ARBA" id="ARBA00022777"/>
    </source>
</evidence>
<dbReference type="GO" id="GO:0046872">
    <property type="term" value="F:metal ion binding"/>
    <property type="evidence" value="ECO:0007669"/>
    <property type="project" value="UniProtKB-KW"/>
</dbReference>
<organism evidence="25 26">
    <name type="scientific">Hydrogenophilus thermoluteolus</name>
    <name type="common">Pseudomonas hydrogenothermophila</name>
    <dbReference type="NCBI Taxonomy" id="297"/>
    <lineage>
        <taxon>Bacteria</taxon>
        <taxon>Pseudomonadati</taxon>
        <taxon>Pseudomonadota</taxon>
        <taxon>Hydrogenophilia</taxon>
        <taxon>Hydrogenophilales</taxon>
        <taxon>Hydrogenophilaceae</taxon>
        <taxon>Hydrogenophilus</taxon>
    </lineage>
</organism>
<dbReference type="InterPro" id="IPR036945">
    <property type="entry name" value="DAGK_sf"/>
</dbReference>
<dbReference type="Gene3D" id="1.10.287.3610">
    <property type="match status" value="1"/>
</dbReference>
<evidence type="ECO:0000256" key="23">
    <source>
        <dbReference type="PIRSR" id="PIRSR600829-4"/>
    </source>
</evidence>
<evidence type="ECO:0000256" key="5">
    <source>
        <dbReference type="ARBA" id="ARBA00022475"/>
    </source>
</evidence>
<feature type="binding site" evidence="21">
    <location>
        <begin position="42"/>
        <end position="46"/>
    </location>
    <ligand>
        <name>substrate</name>
    </ligand>
</feature>
<comment type="subcellular location">
    <subcellularLocation>
        <location evidence="1 24">Cell inner membrane</location>
        <topology evidence="1 24">Multi-pass membrane protein</topology>
    </subcellularLocation>
</comment>
<dbReference type="InterPro" id="IPR000829">
    <property type="entry name" value="DAGK"/>
</dbReference>
<reference evidence="25 26" key="1">
    <citation type="submission" date="2018-04" db="EMBL/GenBank/DDBJ databases">
        <title>Complete genome sequence of Hydrogenophilus thermoluteolus TH-1.</title>
        <authorList>
            <person name="Arai H."/>
        </authorList>
    </citation>
    <scope>NUCLEOTIDE SEQUENCE [LARGE SCALE GENOMIC DNA]</scope>
    <source>
        <strain evidence="25 26">TH-1</strain>
    </source>
</reference>
<feature type="binding site" evidence="22">
    <location>
        <position position="21"/>
    </location>
    <ligand>
        <name>ATP</name>
        <dbReference type="ChEBI" id="CHEBI:30616"/>
    </ligand>
</feature>
<feature type="binding site" evidence="22">
    <location>
        <position position="88"/>
    </location>
    <ligand>
        <name>ATP</name>
        <dbReference type="ChEBI" id="CHEBI:30616"/>
    </ligand>
</feature>
<evidence type="ECO:0000256" key="13">
    <source>
        <dbReference type="ARBA" id="ARBA00022840"/>
    </source>
</evidence>
<feature type="binding site" evidence="21">
    <location>
        <position position="67"/>
    </location>
    <ligand>
        <name>substrate</name>
    </ligand>
</feature>
<feature type="binding site" evidence="22">
    <location>
        <position position="28"/>
    </location>
    <ligand>
        <name>ATP</name>
        <dbReference type="ChEBI" id="CHEBI:30616"/>
    </ligand>
</feature>
<comment type="function">
    <text evidence="24">Catalyzes the ATP-dependent phosphorylation of sn-l,2-diacylglycerol (DAG) to phosphatidic acid. Involved in the recycling of diacylglycerol produced as a by-product during membrane-derived oligosaccharide (MDO) biosynthesis.</text>
</comment>
<name>A0A2Z6E0M6_HYDTE</name>
<comment type="similarity">
    <text evidence="2 24">Belongs to the bacterial diacylglycerol kinase family.</text>
</comment>
<keyword evidence="12 24" id="KW-0418">Kinase</keyword>
<accession>A0A2Z6E0M6</accession>
<evidence type="ECO:0000256" key="17">
    <source>
        <dbReference type="ARBA" id="ARBA00023136"/>
    </source>
</evidence>
<evidence type="ECO:0000256" key="21">
    <source>
        <dbReference type="PIRSR" id="PIRSR600829-2"/>
    </source>
</evidence>
<evidence type="ECO:0000256" key="8">
    <source>
        <dbReference type="ARBA" id="ARBA00022679"/>
    </source>
</evidence>
<evidence type="ECO:0000256" key="4">
    <source>
        <dbReference type="ARBA" id="ARBA00017575"/>
    </source>
</evidence>
<gene>
    <name evidence="25" type="ORF">HPTL_1883</name>
</gene>
<evidence type="ECO:0000256" key="9">
    <source>
        <dbReference type="ARBA" id="ARBA00022692"/>
    </source>
</evidence>
<keyword evidence="8 24" id="KW-0808">Transferase</keyword>
<evidence type="ECO:0000256" key="19">
    <source>
        <dbReference type="ARBA" id="ARBA00023264"/>
    </source>
</evidence>
<dbReference type="CDD" id="cd14264">
    <property type="entry name" value="DAGK_IM"/>
    <property type="match status" value="1"/>
</dbReference>
<dbReference type="GO" id="GO:0005886">
    <property type="term" value="C:plasma membrane"/>
    <property type="evidence" value="ECO:0007669"/>
    <property type="project" value="UniProtKB-SubCell"/>
</dbReference>
<evidence type="ECO:0000256" key="16">
    <source>
        <dbReference type="ARBA" id="ARBA00023098"/>
    </source>
</evidence>
<dbReference type="KEGG" id="htl:HPTL_1883"/>
<feature type="active site" description="Proton acceptor" evidence="20">
    <location>
        <position position="81"/>
    </location>
</feature>
<comment type="catalytic activity">
    <reaction evidence="24">
        <text>a 1,2-diacyl-sn-glycerol + ATP = a 1,2-diacyl-sn-glycero-3-phosphate + ADP + H(+)</text>
        <dbReference type="Rhea" id="RHEA:10272"/>
        <dbReference type="ChEBI" id="CHEBI:15378"/>
        <dbReference type="ChEBI" id="CHEBI:17815"/>
        <dbReference type="ChEBI" id="CHEBI:30616"/>
        <dbReference type="ChEBI" id="CHEBI:58608"/>
        <dbReference type="ChEBI" id="CHEBI:456216"/>
        <dbReference type="EC" id="2.7.1.107"/>
    </reaction>
</comment>
<dbReference type="EMBL" id="AP018558">
    <property type="protein sequence ID" value="BBD78139.1"/>
    <property type="molecule type" value="Genomic_DNA"/>
</dbReference>